<accession>A0AAW8PZH9</accession>
<protein>
    <submittedName>
        <fullName evidence="1">Uncharacterized protein</fullName>
    </submittedName>
</protein>
<evidence type="ECO:0000313" key="1">
    <source>
        <dbReference type="EMBL" id="MDS1821033.1"/>
    </source>
</evidence>
<proteinExistence type="predicted"/>
<comment type="caution">
    <text evidence="1">The sequence shown here is derived from an EMBL/GenBank/DDBJ whole genome shotgun (WGS) entry which is preliminary data.</text>
</comment>
<organism evidence="1 2">
    <name type="scientific">Vibrio parahaemolyticus</name>
    <dbReference type="NCBI Taxonomy" id="670"/>
    <lineage>
        <taxon>Bacteria</taxon>
        <taxon>Pseudomonadati</taxon>
        <taxon>Pseudomonadota</taxon>
        <taxon>Gammaproteobacteria</taxon>
        <taxon>Vibrionales</taxon>
        <taxon>Vibrionaceae</taxon>
        <taxon>Vibrio</taxon>
    </lineage>
</organism>
<dbReference type="Proteomes" id="UP001253193">
    <property type="component" value="Unassembled WGS sequence"/>
</dbReference>
<gene>
    <name evidence="1" type="ORF">QX249_10215</name>
</gene>
<reference evidence="1" key="1">
    <citation type="submission" date="2023-06" db="EMBL/GenBank/DDBJ databases">
        <title>Genomic Diversity of Vibrio spp. and Metagenomic Analysis of Pathogens in Florida Gulf Coastal Waters Following Hurricane Ian.</title>
        <authorList>
            <person name="Brumfield K.D."/>
        </authorList>
    </citation>
    <scope>NUCLEOTIDE SEQUENCE</scope>
    <source>
        <strain evidence="1">WBS2B-138</strain>
    </source>
</reference>
<evidence type="ECO:0000313" key="2">
    <source>
        <dbReference type="Proteomes" id="UP001253193"/>
    </source>
</evidence>
<dbReference type="RefSeq" id="WP_311019834.1">
    <property type="nucleotide sequence ID" value="NZ_JAUHGG010000003.1"/>
</dbReference>
<name>A0AAW8PZH9_VIBPH</name>
<sequence length="159" mass="18367">MLTRLDFETQKDPIIARLILQRVRLFINSTNPEPTLEERMEMISPSEAEVVFKHTVEEDKEHYKTELEAITRTVNMQNMIGDEQNLVKYRDFALDHLELYTANPTEFTLTLDNAGGISATFNSEECTYLSILLDVYVNMNRADAADLRKAVLSRHRQNA</sequence>
<dbReference type="AlphaFoldDB" id="A0AAW8PZH9"/>
<dbReference type="EMBL" id="JAUHGG010000003">
    <property type="protein sequence ID" value="MDS1821033.1"/>
    <property type="molecule type" value="Genomic_DNA"/>
</dbReference>